<dbReference type="InterPro" id="IPR004089">
    <property type="entry name" value="MCPsignal_dom"/>
</dbReference>
<proteinExistence type="inferred from homology"/>
<feature type="transmembrane region" description="Helical" evidence="6">
    <location>
        <begin position="21"/>
        <end position="40"/>
    </location>
</feature>
<feature type="domain" description="HAMP" evidence="8">
    <location>
        <begin position="72"/>
        <end position="126"/>
    </location>
</feature>
<evidence type="ECO:0000256" key="1">
    <source>
        <dbReference type="ARBA" id="ARBA00004370"/>
    </source>
</evidence>
<feature type="domain" description="Methyl-accepting transducer" evidence="7">
    <location>
        <begin position="131"/>
        <end position="367"/>
    </location>
</feature>
<evidence type="ECO:0008006" key="11">
    <source>
        <dbReference type="Google" id="ProtNLM"/>
    </source>
</evidence>
<keyword evidence="5" id="KW-0175">Coiled coil</keyword>
<evidence type="ECO:0000256" key="6">
    <source>
        <dbReference type="SAM" id="Phobius"/>
    </source>
</evidence>
<dbReference type="SUPFAM" id="SSF58104">
    <property type="entry name" value="Methyl-accepting chemotaxis protein (MCP) signaling domain"/>
    <property type="match status" value="1"/>
</dbReference>
<feature type="transmembrane region" description="Helical" evidence="6">
    <location>
        <begin position="52"/>
        <end position="75"/>
    </location>
</feature>
<keyword evidence="6" id="KW-1133">Transmembrane helix</keyword>
<evidence type="ECO:0000256" key="2">
    <source>
        <dbReference type="ARBA" id="ARBA00023224"/>
    </source>
</evidence>
<keyword evidence="6" id="KW-0812">Transmembrane</keyword>
<gene>
    <name evidence="9" type="ORF">GCM10011357_11850</name>
</gene>
<comment type="similarity">
    <text evidence="3">Belongs to the methyl-accepting chemotaxis (MCP) protein family.</text>
</comment>
<keyword evidence="10" id="KW-1185">Reference proteome</keyword>
<dbReference type="SMART" id="SM00304">
    <property type="entry name" value="HAMP"/>
    <property type="match status" value="1"/>
</dbReference>
<keyword evidence="6" id="KW-0472">Membrane</keyword>
<feature type="coiled-coil region" evidence="5">
    <location>
        <begin position="293"/>
        <end position="320"/>
    </location>
</feature>
<dbReference type="RefSeq" id="WP_099035628.1">
    <property type="nucleotide sequence ID" value="NZ_BMGJ01000003.1"/>
</dbReference>
<dbReference type="PROSITE" id="PS50885">
    <property type="entry name" value="HAMP"/>
    <property type="match status" value="1"/>
</dbReference>
<reference evidence="10" key="1">
    <citation type="journal article" date="2019" name="Int. J. Syst. Evol. Microbiol.">
        <title>The Global Catalogue of Microorganisms (GCM) 10K type strain sequencing project: providing services to taxonomists for standard genome sequencing and annotation.</title>
        <authorList>
            <consortium name="The Broad Institute Genomics Platform"/>
            <consortium name="The Broad Institute Genome Sequencing Center for Infectious Disease"/>
            <person name="Wu L."/>
            <person name="Ma J."/>
        </authorList>
    </citation>
    <scope>NUCLEOTIDE SEQUENCE [LARGE SCALE GENOMIC DNA]</scope>
    <source>
        <strain evidence="10">CGMCC 1.12923</strain>
    </source>
</reference>
<dbReference type="EMBL" id="BMGJ01000003">
    <property type="protein sequence ID" value="GGD58107.1"/>
    <property type="molecule type" value="Genomic_DNA"/>
</dbReference>
<evidence type="ECO:0000256" key="5">
    <source>
        <dbReference type="SAM" id="Coils"/>
    </source>
</evidence>
<evidence type="ECO:0000313" key="10">
    <source>
        <dbReference type="Proteomes" id="UP000614272"/>
    </source>
</evidence>
<dbReference type="SMART" id="SM00283">
    <property type="entry name" value="MA"/>
    <property type="match status" value="1"/>
</dbReference>
<dbReference type="InterPro" id="IPR003660">
    <property type="entry name" value="HAMP_dom"/>
</dbReference>
<dbReference type="PANTHER" id="PTHR32089:SF112">
    <property type="entry name" value="LYSOZYME-LIKE PROTEIN-RELATED"/>
    <property type="match status" value="1"/>
</dbReference>
<dbReference type="Gene3D" id="1.10.287.950">
    <property type="entry name" value="Methyl-accepting chemotaxis protein"/>
    <property type="match status" value="1"/>
</dbReference>
<dbReference type="Pfam" id="PF00015">
    <property type="entry name" value="MCPsignal"/>
    <property type="match status" value="1"/>
</dbReference>
<evidence type="ECO:0000313" key="9">
    <source>
        <dbReference type="EMBL" id="GGD58107.1"/>
    </source>
</evidence>
<evidence type="ECO:0000256" key="3">
    <source>
        <dbReference type="ARBA" id="ARBA00029447"/>
    </source>
</evidence>
<dbReference type="InterPro" id="IPR004090">
    <property type="entry name" value="Chemotax_Me-accpt_rcpt"/>
</dbReference>
<dbReference type="PANTHER" id="PTHR32089">
    <property type="entry name" value="METHYL-ACCEPTING CHEMOTAXIS PROTEIN MCPB"/>
    <property type="match status" value="1"/>
</dbReference>
<evidence type="ECO:0000259" key="7">
    <source>
        <dbReference type="PROSITE" id="PS50111"/>
    </source>
</evidence>
<dbReference type="Proteomes" id="UP000614272">
    <property type="component" value="Unassembled WGS sequence"/>
</dbReference>
<evidence type="ECO:0000256" key="4">
    <source>
        <dbReference type="PROSITE-ProRule" id="PRU00284"/>
    </source>
</evidence>
<name>A0ABQ1R4N3_9ALTE</name>
<protein>
    <recommendedName>
        <fullName evidence="11">Chemotaxis protein</fullName>
    </recommendedName>
</protein>
<accession>A0ABQ1R4N3</accession>
<dbReference type="PROSITE" id="PS50111">
    <property type="entry name" value="CHEMOTAXIS_TRANSDUC_2"/>
    <property type="match status" value="1"/>
</dbReference>
<keyword evidence="2 4" id="KW-0807">Transducer</keyword>
<evidence type="ECO:0000259" key="8">
    <source>
        <dbReference type="PROSITE" id="PS50885"/>
    </source>
</evidence>
<dbReference type="CDD" id="cd06225">
    <property type="entry name" value="HAMP"/>
    <property type="match status" value="1"/>
</dbReference>
<sequence>MFRDLYLFVEKTFFATLTRKIIGNVTFLFMFQVLTLWLAFSDAAWTESATVLMTLTIVSVIAFLFTLFYLIYLIVRPVRAMVQNLDEINHKQGDLGGRLPAFTYDEFRQLSEGYNTFVSNLSTLLKDISAHACEASEKNQAVLAKVNNTSANAASQDSISDEIFASSQQVNDEIQAIVSKTDEVAHSTKENLSAAATSTRKLTVLSKDIGNIDELLRDFDKTVSGLKDNASSIRDILKMVQDFSDQTNLLALNAAIEAARAGEAGRGFAVVADEVRTLSVKVNEATGQISNFINQMETLVQDTQQESAKLTEMAGQAQQDIATTSERFEDMVQQLQADNQRLVSIGESVHSLKHTYDQAHTSVARISELGAEIRTDMQQVEADIRELTVETQTTQKQLQRFL</sequence>
<dbReference type="PRINTS" id="PR00260">
    <property type="entry name" value="CHEMTRNSDUCR"/>
</dbReference>
<dbReference type="Pfam" id="PF00672">
    <property type="entry name" value="HAMP"/>
    <property type="match status" value="1"/>
</dbReference>
<organism evidence="9 10">
    <name type="scientific">Lacimicrobium alkaliphilum</name>
    <dbReference type="NCBI Taxonomy" id="1526571"/>
    <lineage>
        <taxon>Bacteria</taxon>
        <taxon>Pseudomonadati</taxon>
        <taxon>Pseudomonadota</taxon>
        <taxon>Gammaproteobacteria</taxon>
        <taxon>Alteromonadales</taxon>
        <taxon>Alteromonadaceae</taxon>
        <taxon>Lacimicrobium</taxon>
    </lineage>
</organism>
<comment type="caution">
    <text evidence="9">The sequence shown here is derived from an EMBL/GenBank/DDBJ whole genome shotgun (WGS) entry which is preliminary data.</text>
</comment>
<comment type="subcellular location">
    <subcellularLocation>
        <location evidence="1">Membrane</location>
    </subcellularLocation>
</comment>